<dbReference type="InterPro" id="IPR036116">
    <property type="entry name" value="FN3_sf"/>
</dbReference>
<feature type="domain" description="Fibronectin type-III" evidence="11">
    <location>
        <begin position="252"/>
        <end position="340"/>
    </location>
</feature>
<dbReference type="PANTHER" id="PTHR46708">
    <property type="entry name" value="TENASCIN"/>
    <property type="match status" value="1"/>
</dbReference>
<feature type="domain" description="Fibronectin type-III" evidence="11">
    <location>
        <begin position="341"/>
        <end position="433"/>
    </location>
</feature>
<name>A0A8C4GJN9_DICLA</name>
<dbReference type="Gene3D" id="2.60.40.10">
    <property type="entry name" value="Immunoglobulins"/>
    <property type="match status" value="4"/>
</dbReference>
<dbReference type="Gene3D" id="2.10.25.10">
    <property type="entry name" value="Laminin"/>
    <property type="match status" value="3"/>
</dbReference>
<dbReference type="InterPro" id="IPR003961">
    <property type="entry name" value="FN3_dom"/>
</dbReference>
<sequence>LAMTTRFLWRARSLLALLCIISPFCTANNNPDPSAPEQGVTFSHVYKIDSSSCKLESLPTQGETVTENNDIIFRHNIRLQTPKCDCAESESFKSLLYRVNGLEEEVNYLKTQCTQGCCGKGGAAGVDTSCSGHGTYQQDTCSCLCNPGWEGPDCSVSSCPDECNDNGRCVDGKCVCHQGYTGEDCSQLMCPDNCNDKGHCVDGKCVCFPHFTGEDCSIQKCPNDCIGNGQCVDGQCICDEGFYGEDCSLVLGPQGLRLVQVTDASLLVEWESVHGAEYYILTYHPKDDESALQQVRVPNTENSYLITGLSPGITYIVQVYAVIKEIQSEADKIEATTDVSAIDDIRVLGQTEVSIQVEWKNPAADLDHFRLTHTDPAGQEEEQNVQKSQEARTKHTIVGLFPGTEYQISVQAIKGATEGKSSFVIGATDIDAPTNLVTTEVTEDTATVSWDKVQAEIEGYMLSYTSAEGSSTEIPVGLDSTSYRLIGLKPGVLHTVYIWAFKGEKVSKKSSTEAETELDAPANLSAQDVTESSFSVSWDPVQAEIDGYVLTYIVFYCGQTVEKQLGAGESRFSVTGLEMGKRYIVTIIAYRGNKRSKVAQTIFKTVGLLYPFPMDCLQVMKNGNKNSGIYTIYINNDRSKPIEVYCDMDTDGGGWLVIQRRNIGKLDFLKRWRQYIAGFGNMTEEFWIGLEKIYELTNTPTQYELRFDLGLGSERVYAVYDNFKIAPVKQKFKLTIGKYSGTAGDAMTYHQGRPWTTIDSDNDIALSNCALAHRGAWWYKNCHLANLNGNWGDSRHSVGVNWKPWKGHLTSLDFTEMKIRPVGSLSTRKRDSAYQSI</sequence>
<reference evidence="13" key="1">
    <citation type="submission" date="2025-08" db="UniProtKB">
        <authorList>
            <consortium name="Ensembl"/>
        </authorList>
    </citation>
    <scope>IDENTIFICATION</scope>
</reference>
<dbReference type="Gene3D" id="3.90.215.10">
    <property type="entry name" value="Gamma Fibrinogen, chain A, domain 1"/>
    <property type="match status" value="1"/>
</dbReference>
<evidence type="ECO:0000256" key="7">
    <source>
        <dbReference type="ARBA" id="ARBA00022737"/>
    </source>
</evidence>
<keyword evidence="8" id="KW-1015">Disulfide bond</keyword>
<evidence type="ECO:0000256" key="9">
    <source>
        <dbReference type="ARBA" id="ARBA00023180"/>
    </source>
</evidence>
<dbReference type="Pfam" id="PF00041">
    <property type="entry name" value="fn3"/>
    <property type="match status" value="4"/>
</dbReference>
<dbReference type="InterPro" id="IPR020837">
    <property type="entry name" value="Fibrinogen_CS"/>
</dbReference>
<dbReference type="InterPro" id="IPR014716">
    <property type="entry name" value="Fibrinogen_a/b/g_C_1"/>
</dbReference>
<evidence type="ECO:0000256" key="10">
    <source>
        <dbReference type="SAM" id="SignalP"/>
    </source>
</evidence>
<reference evidence="13" key="2">
    <citation type="submission" date="2025-09" db="UniProtKB">
        <authorList>
            <consortium name="Ensembl"/>
        </authorList>
    </citation>
    <scope>IDENTIFICATION</scope>
</reference>
<dbReference type="Pfam" id="PF23106">
    <property type="entry name" value="EGF_Teneurin"/>
    <property type="match status" value="4"/>
</dbReference>
<proteinExistence type="inferred from homology"/>
<dbReference type="FunFam" id="3.90.215.10:FF:000001">
    <property type="entry name" value="Tenascin isoform 1"/>
    <property type="match status" value="1"/>
</dbReference>
<dbReference type="SUPFAM" id="SSF49265">
    <property type="entry name" value="Fibronectin type III"/>
    <property type="match status" value="2"/>
</dbReference>
<feature type="signal peptide" evidence="10">
    <location>
        <begin position="1"/>
        <end position="27"/>
    </location>
</feature>
<dbReference type="NCBIfam" id="NF040941">
    <property type="entry name" value="GGGWT_bact"/>
    <property type="match status" value="1"/>
</dbReference>
<dbReference type="InterPro" id="IPR000742">
    <property type="entry name" value="EGF"/>
</dbReference>
<dbReference type="PANTHER" id="PTHR46708:SF12">
    <property type="entry name" value="TENASCIN N"/>
    <property type="match status" value="1"/>
</dbReference>
<dbReference type="SMART" id="SM00186">
    <property type="entry name" value="FBG"/>
    <property type="match status" value="1"/>
</dbReference>
<keyword evidence="3" id="KW-0964">Secreted</keyword>
<dbReference type="SUPFAM" id="SSF56496">
    <property type="entry name" value="Fibrinogen C-terminal domain-like"/>
    <property type="match status" value="1"/>
</dbReference>
<dbReference type="CDD" id="cd00087">
    <property type="entry name" value="FReD"/>
    <property type="match status" value="1"/>
</dbReference>
<feature type="domain" description="Fibronectin type-III" evidence="11">
    <location>
        <begin position="520"/>
        <end position="609"/>
    </location>
</feature>
<dbReference type="SMART" id="SM00060">
    <property type="entry name" value="FN3"/>
    <property type="match status" value="4"/>
</dbReference>
<feature type="chain" id="PRO_5034035864" evidence="10">
    <location>
        <begin position="28"/>
        <end position="837"/>
    </location>
</feature>
<gene>
    <name evidence="13" type="primary">tnn</name>
</gene>
<dbReference type="PROSITE" id="PS50853">
    <property type="entry name" value="FN3"/>
    <property type="match status" value="3"/>
</dbReference>
<protein>
    <submittedName>
        <fullName evidence="13">Tenascin N</fullName>
    </submittedName>
</protein>
<organism evidence="13 14">
    <name type="scientific">Dicentrarchus labrax</name>
    <name type="common">European seabass</name>
    <name type="synonym">Morone labrax</name>
    <dbReference type="NCBI Taxonomy" id="13489"/>
    <lineage>
        <taxon>Eukaryota</taxon>
        <taxon>Metazoa</taxon>
        <taxon>Chordata</taxon>
        <taxon>Craniata</taxon>
        <taxon>Vertebrata</taxon>
        <taxon>Euteleostomi</taxon>
        <taxon>Actinopterygii</taxon>
        <taxon>Neopterygii</taxon>
        <taxon>Teleostei</taxon>
        <taxon>Neoteleostei</taxon>
        <taxon>Acanthomorphata</taxon>
        <taxon>Eupercaria</taxon>
        <taxon>Moronidae</taxon>
        <taxon>Dicentrarchus</taxon>
    </lineage>
</organism>
<dbReference type="GO" id="GO:0031175">
    <property type="term" value="P:neuron projection development"/>
    <property type="evidence" value="ECO:0007669"/>
    <property type="project" value="TreeGrafter"/>
</dbReference>
<dbReference type="CDD" id="cd00054">
    <property type="entry name" value="EGF_CA"/>
    <property type="match status" value="1"/>
</dbReference>
<evidence type="ECO:0000256" key="8">
    <source>
        <dbReference type="ARBA" id="ARBA00023157"/>
    </source>
</evidence>
<keyword evidence="9" id="KW-0325">Glycoprotein</keyword>
<evidence type="ECO:0000256" key="3">
    <source>
        <dbReference type="ARBA" id="ARBA00022525"/>
    </source>
</evidence>
<dbReference type="GO" id="GO:0030155">
    <property type="term" value="P:regulation of cell adhesion"/>
    <property type="evidence" value="ECO:0007669"/>
    <property type="project" value="TreeGrafter"/>
</dbReference>
<dbReference type="GO" id="GO:0005615">
    <property type="term" value="C:extracellular space"/>
    <property type="evidence" value="ECO:0007669"/>
    <property type="project" value="TreeGrafter"/>
</dbReference>
<dbReference type="PROSITE" id="PS51406">
    <property type="entry name" value="FIBRINOGEN_C_2"/>
    <property type="match status" value="1"/>
</dbReference>
<evidence type="ECO:0000313" key="14">
    <source>
        <dbReference type="Proteomes" id="UP000694389"/>
    </source>
</evidence>
<dbReference type="FunFam" id="2.10.25.10:FF:000001">
    <property type="entry name" value="Tenascin C"/>
    <property type="match status" value="3"/>
</dbReference>
<evidence type="ECO:0000256" key="4">
    <source>
        <dbReference type="ARBA" id="ARBA00022530"/>
    </source>
</evidence>
<dbReference type="PROSITE" id="PS01186">
    <property type="entry name" value="EGF_2"/>
    <property type="match status" value="2"/>
</dbReference>
<dbReference type="InterPro" id="IPR050991">
    <property type="entry name" value="ECM_Regulatory_Proteins"/>
</dbReference>
<dbReference type="CDD" id="cd00063">
    <property type="entry name" value="FN3"/>
    <property type="match status" value="4"/>
</dbReference>
<dbReference type="InterPro" id="IPR036056">
    <property type="entry name" value="Fibrinogen-like_C"/>
</dbReference>
<dbReference type="PROSITE" id="PS00514">
    <property type="entry name" value="FIBRINOGEN_C_1"/>
    <property type="match status" value="1"/>
</dbReference>
<dbReference type="Pfam" id="PF00147">
    <property type="entry name" value="Fibrinogen_C"/>
    <property type="match status" value="1"/>
</dbReference>
<comment type="subcellular location">
    <subcellularLocation>
        <location evidence="1">Secreted</location>
        <location evidence="1">Extracellular space</location>
        <location evidence="1">Extracellular matrix</location>
    </subcellularLocation>
</comment>
<keyword evidence="4" id="KW-0272">Extracellular matrix</keyword>
<keyword evidence="7" id="KW-0677">Repeat</keyword>
<dbReference type="Proteomes" id="UP000694389">
    <property type="component" value="Unassembled WGS sequence"/>
</dbReference>
<comment type="similarity">
    <text evidence="2">Belongs to the tenascin family.</text>
</comment>
<keyword evidence="6 10" id="KW-0732">Signal</keyword>
<keyword evidence="14" id="KW-1185">Reference proteome</keyword>
<evidence type="ECO:0000256" key="2">
    <source>
        <dbReference type="ARBA" id="ARBA00008673"/>
    </source>
</evidence>
<dbReference type="SMART" id="SM00181">
    <property type="entry name" value="EGF"/>
    <property type="match status" value="4"/>
</dbReference>
<feature type="domain" description="Fibrinogen C-terminal" evidence="12">
    <location>
        <begin position="607"/>
        <end position="823"/>
    </location>
</feature>
<keyword evidence="5" id="KW-0245">EGF-like domain</keyword>
<dbReference type="FunFam" id="2.60.40.10:FF:000099">
    <property type="entry name" value="Fibronectin 1"/>
    <property type="match status" value="1"/>
</dbReference>
<dbReference type="Ensembl" id="ENSDLAT00005013598.2">
    <property type="protein sequence ID" value="ENSDLAP00005012453.1"/>
    <property type="gene ID" value="ENSDLAG00005005467.2"/>
</dbReference>
<evidence type="ECO:0000259" key="11">
    <source>
        <dbReference type="PROSITE" id="PS50853"/>
    </source>
</evidence>
<dbReference type="GeneTree" id="ENSGT00940000166882"/>
<evidence type="ECO:0000259" key="12">
    <source>
        <dbReference type="PROSITE" id="PS51406"/>
    </source>
</evidence>
<evidence type="ECO:0000313" key="13">
    <source>
        <dbReference type="Ensembl" id="ENSDLAP00005012453.1"/>
    </source>
</evidence>
<dbReference type="AlphaFoldDB" id="A0A8C4GJN9"/>
<dbReference type="InterPro" id="IPR013783">
    <property type="entry name" value="Ig-like_fold"/>
</dbReference>
<evidence type="ECO:0000256" key="1">
    <source>
        <dbReference type="ARBA" id="ARBA00004498"/>
    </source>
</evidence>
<evidence type="ECO:0000256" key="5">
    <source>
        <dbReference type="ARBA" id="ARBA00022536"/>
    </source>
</evidence>
<dbReference type="InterPro" id="IPR002181">
    <property type="entry name" value="Fibrinogen_a/b/g_C_dom"/>
</dbReference>
<dbReference type="PROSITE" id="PS00022">
    <property type="entry name" value="EGF_1"/>
    <property type="match status" value="2"/>
</dbReference>
<accession>A0A8C4GJN9</accession>
<evidence type="ECO:0000256" key="6">
    <source>
        <dbReference type="ARBA" id="ARBA00022729"/>
    </source>
</evidence>